<dbReference type="GO" id="GO:0004139">
    <property type="term" value="F:deoxyribose-phosphate aldolase activity"/>
    <property type="evidence" value="ECO:0007669"/>
    <property type="project" value="UniProtKB-UniRule"/>
</dbReference>
<gene>
    <name evidence="4" type="primary">deoC</name>
    <name evidence="4" type="ORF">HMP0721_1092</name>
</gene>
<dbReference type="EMBL" id="AEQN01000016">
    <property type="protein sequence ID" value="EFV01699.1"/>
    <property type="molecule type" value="Genomic_DNA"/>
</dbReference>
<dbReference type="GO" id="GO:0016052">
    <property type="term" value="P:carbohydrate catabolic process"/>
    <property type="evidence" value="ECO:0007669"/>
    <property type="project" value="TreeGrafter"/>
</dbReference>
<keyword evidence="4" id="KW-0456">Lyase</keyword>
<keyword evidence="2" id="KW-0704">Schiff base</keyword>
<reference evidence="4 5" key="1">
    <citation type="submission" date="2010-12" db="EMBL/GenBank/DDBJ databases">
        <authorList>
            <person name="Muzny D."/>
            <person name="Qin X."/>
            <person name="Deng J."/>
            <person name="Jiang H."/>
            <person name="Liu Y."/>
            <person name="Qu J."/>
            <person name="Song X.-Z."/>
            <person name="Zhang L."/>
            <person name="Thornton R."/>
            <person name="Coyle M."/>
            <person name="Francisco L."/>
            <person name="Jackson L."/>
            <person name="Javaid M."/>
            <person name="Korchina V."/>
            <person name="Kovar C."/>
            <person name="Mata R."/>
            <person name="Mathew T."/>
            <person name="Ngo R."/>
            <person name="Nguyen L."/>
            <person name="Nguyen N."/>
            <person name="Okwuonu G."/>
            <person name="Ongeri F."/>
            <person name="Pham C."/>
            <person name="Simmons D."/>
            <person name="Wilczek-Boney K."/>
            <person name="Hale W."/>
            <person name="Jakkamsetti A."/>
            <person name="Pham P."/>
            <person name="Ruth R."/>
            <person name="San Lucas F."/>
            <person name="Warren J."/>
            <person name="Zhang J."/>
            <person name="Zhao Z."/>
            <person name="Zhou C."/>
            <person name="Zhu D."/>
            <person name="Lee S."/>
            <person name="Bess C."/>
            <person name="Blankenburg K."/>
            <person name="Forbes L."/>
            <person name="Fu Q."/>
            <person name="Gubbala S."/>
            <person name="Hirani K."/>
            <person name="Jayaseelan J.C."/>
            <person name="Lara F."/>
            <person name="Munidasa M."/>
            <person name="Palculict T."/>
            <person name="Patil S."/>
            <person name="Pu L.-L."/>
            <person name="Saada N."/>
            <person name="Tang L."/>
            <person name="Weissenberger G."/>
            <person name="Zhu Y."/>
            <person name="Hemphill L."/>
            <person name="Shang Y."/>
            <person name="Youmans B."/>
            <person name="Ayvaz T."/>
            <person name="Ross M."/>
            <person name="Santibanez J."/>
            <person name="Aqrawi P."/>
            <person name="Gross S."/>
            <person name="Joshi V."/>
            <person name="Fowler G."/>
            <person name="Nazareth L."/>
            <person name="Reid J."/>
            <person name="Worley K."/>
            <person name="Petrosino J."/>
            <person name="Highlander S."/>
            <person name="Gibbs R."/>
        </authorList>
    </citation>
    <scope>NUCLEOTIDE SEQUENCE [LARGE SCALE GENOMIC DNA]</scope>
    <source>
        <strain evidence="4 5">ATCC 23263</strain>
    </source>
</reference>
<protein>
    <recommendedName>
        <fullName evidence="3">Deoxyribose-phosphate aldolase</fullName>
        <ecNumber evidence="3">4.1.2.4</ecNumber>
    </recommendedName>
</protein>
<dbReference type="InterPro" id="IPR011343">
    <property type="entry name" value="DeoC"/>
</dbReference>
<comment type="caution">
    <text evidence="4">The sequence shown here is derived from an EMBL/GenBank/DDBJ whole genome shotgun (WGS) entry which is preliminary data.</text>
</comment>
<dbReference type="GO" id="GO:0005737">
    <property type="term" value="C:cytoplasm"/>
    <property type="evidence" value="ECO:0007669"/>
    <property type="project" value="InterPro"/>
</dbReference>
<dbReference type="SUPFAM" id="SSF51569">
    <property type="entry name" value="Aldolase"/>
    <property type="match status" value="1"/>
</dbReference>
<sequence>MMIDWKHMTKHDLGKHFDYAILPKDTTEDVIRKECQKAIEYNCKAFCFSSSYWTKVVAEELKGTDLLVGAAVGFPFGQQTSAVKCFEAEEAVRMGATVLDCCMNVGALKDKKYDQVLQEFKDFKKASGPAMTKMIIEAEMLTDEEIATACKLIAKADIDWAKSSSGQYNGMTMEQVLVMVNTLKDSKTKVKVSGVKYPRPQNAYAFLLAGAELIGSRAAPEIIDALDTMRKIGMIPAYEEPSESK</sequence>
<accession>E6MGF9</accession>
<keyword evidence="1" id="KW-0963">Cytoplasm</keyword>
<dbReference type="EC" id="4.1.2.4" evidence="3"/>
<evidence type="ECO:0000256" key="2">
    <source>
        <dbReference type="ARBA" id="ARBA00023270"/>
    </source>
</evidence>
<dbReference type="HOGENOM" id="CLU_053595_0_2_9"/>
<dbReference type="AlphaFoldDB" id="E6MGF9"/>
<dbReference type="InterPro" id="IPR002915">
    <property type="entry name" value="DeoC/FbaB/LacD_aldolase"/>
</dbReference>
<evidence type="ECO:0000256" key="3">
    <source>
        <dbReference type="NCBIfam" id="TIGR00126"/>
    </source>
</evidence>
<dbReference type="InterPro" id="IPR013785">
    <property type="entry name" value="Aldolase_TIM"/>
</dbReference>
<evidence type="ECO:0000313" key="4">
    <source>
        <dbReference type="EMBL" id="EFV01699.1"/>
    </source>
</evidence>
<dbReference type="Proteomes" id="UP000004754">
    <property type="component" value="Unassembled WGS sequence"/>
</dbReference>
<evidence type="ECO:0000313" key="5">
    <source>
        <dbReference type="Proteomes" id="UP000004754"/>
    </source>
</evidence>
<dbReference type="Pfam" id="PF01791">
    <property type="entry name" value="DeoC"/>
    <property type="match status" value="1"/>
</dbReference>
<dbReference type="STRING" id="887929.HMP0721_1092"/>
<dbReference type="PIRSF" id="PIRSF001357">
    <property type="entry name" value="DeoC"/>
    <property type="match status" value="1"/>
</dbReference>
<dbReference type="PANTHER" id="PTHR10889">
    <property type="entry name" value="DEOXYRIBOSE-PHOSPHATE ALDOLASE"/>
    <property type="match status" value="1"/>
</dbReference>
<proteinExistence type="predicted"/>
<dbReference type="PANTHER" id="PTHR10889:SF1">
    <property type="entry name" value="DEOXYRIBOSE-PHOSPHATE ALDOLASE"/>
    <property type="match status" value="1"/>
</dbReference>
<name>E6MGF9_9FIRM</name>
<dbReference type="Gene3D" id="3.20.20.70">
    <property type="entry name" value="Aldolase class I"/>
    <property type="match status" value="1"/>
</dbReference>
<dbReference type="GO" id="GO:0009264">
    <property type="term" value="P:deoxyribonucleotide catabolic process"/>
    <property type="evidence" value="ECO:0007669"/>
    <property type="project" value="UniProtKB-UniRule"/>
</dbReference>
<dbReference type="eggNOG" id="COG0274">
    <property type="taxonomic scope" value="Bacteria"/>
</dbReference>
<dbReference type="SMART" id="SM01133">
    <property type="entry name" value="DeoC"/>
    <property type="match status" value="1"/>
</dbReference>
<organism evidence="4 5">
    <name type="scientific">Pseudoramibacter alactolyticus ATCC 23263</name>
    <dbReference type="NCBI Taxonomy" id="887929"/>
    <lineage>
        <taxon>Bacteria</taxon>
        <taxon>Bacillati</taxon>
        <taxon>Bacillota</taxon>
        <taxon>Clostridia</taxon>
        <taxon>Eubacteriales</taxon>
        <taxon>Eubacteriaceae</taxon>
        <taxon>Pseudoramibacter</taxon>
    </lineage>
</organism>
<keyword evidence="5" id="KW-1185">Reference proteome</keyword>
<dbReference type="NCBIfam" id="TIGR00126">
    <property type="entry name" value="deoC"/>
    <property type="match status" value="1"/>
</dbReference>
<evidence type="ECO:0000256" key="1">
    <source>
        <dbReference type="ARBA" id="ARBA00022490"/>
    </source>
</evidence>